<dbReference type="AlphaFoldDB" id="A0A519BKA1"/>
<evidence type="ECO:0000313" key="1">
    <source>
        <dbReference type="EMBL" id="RZD17697.1"/>
    </source>
</evidence>
<organism evidence="1 2">
    <name type="scientific">Candidatus Acididesulfobacter diazotrophicus</name>
    <dbReference type="NCBI Taxonomy" id="2597226"/>
    <lineage>
        <taxon>Bacteria</taxon>
        <taxon>Deltaproteobacteria</taxon>
        <taxon>Candidatus Acidulodesulfobacterales</taxon>
        <taxon>Candidatus Acididesulfobacter</taxon>
    </lineage>
</organism>
<dbReference type="EMBL" id="SGBB01000025">
    <property type="protein sequence ID" value="RZD17697.1"/>
    <property type="molecule type" value="Genomic_DNA"/>
</dbReference>
<accession>A0A519BKA1</accession>
<comment type="caution">
    <text evidence="1">The sequence shown here is derived from an EMBL/GenBank/DDBJ whole genome shotgun (WGS) entry which is preliminary data.</text>
</comment>
<dbReference type="Proteomes" id="UP000319296">
    <property type="component" value="Unassembled WGS sequence"/>
</dbReference>
<gene>
    <name evidence="1" type="ORF">EVG15_09785</name>
</gene>
<name>A0A519BKA1_9DELT</name>
<proteinExistence type="predicted"/>
<protein>
    <submittedName>
        <fullName evidence="1">Uncharacterized protein</fullName>
    </submittedName>
</protein>
<sequence length="69" mass="8156">MAGYSSSTPMQKNCSRCEYWEGDRSVINKLLQIQYISGNKYPCSNHMVSRKDFTYGHDSCHKWMKWRSV</sequence>
<reference evidence="1 2" key="1">
    <citation type="journal article" date="2019" name="ISME J.">
        <title>Insights into ecological role of a new deltaproteobacterial order Candidatus Acidulodesulfobacterales by metagenomics and metatranscriptomics.</title>
        <authorList>
            <person name="Tan S."/>
            <person name="Liu J."/>
            <person name="Fang Y."/>
            <person name="Hedlund B.P."/>
            <person name="Lian Z.H."/>
            <person name="Huang L.Y."/>
            <person name="Li J.T."/>
            <person name="Huang L.N."/>
            <person name="Li W.J."/>
            <person name="Jiang H.C."/>
            <person name="Dong H.L."/>
            <person name="Shu W.S."/>
        </authorList>
    </citation>
    <scope>NUCLEOTIDE SEQUENCE [LARGE SCALE GENOMIC DNA]</scope>
    <source>
        <strain evidence="1">AP1</strain>
    </source>
</reference>
<evidence type="ECO:0000313" key="2">
    <source>
        <dbReference type="Proteomes" id="UP000319296"/>
    </source>
</evidence>